<protein>
    <submittedName>
        <fullName evidence="1">Uncharacterized protein</fullName>
    </submittedName>
</protein>
<dbReference type="Proteomes" id="UP001476798">
    <property type="component" value="Unassembled WGS sequence"/>
</dbReference>
<sequence length="138" mass="15205">MITPLFRIWKMLGTKREKQGRQMEIASANPLSQKNRNCFSLAPAFSFPCICSDAVASGQTRTADACSRSIYFLIVPCTSFSPLVTMVCNASVWICLGLQLNLISKCCYFWETCIAGRNTASNAPLGACVNSSSRRREC</sequence>
<accession>A0ABV0NI29</accession>
<evidence type="ECO:0000313" key="2">
    <source>
        <dbReference type="Proteomes" id="UP001476798"/>
    </source>
</evidence>
<proteinExistence type="predicted"/>
<comment type="caution">
    <text evidence="1">The sequence shown here is derived from an EMBL/GenBank/DDBJ whole genome shotgun (WGS) entry which is preliminary data.</text>
</comment>
<keyword evidence="2" id="KW-1185">Reference proteome</keyword>
<dbReference type="EMBL" id="JAHRIO010040087">
    <property type="protein sequence ID" value="MEQ2170696.1"/>
    <property type="molecule type" value="Genomic_DNA"/>
</dbReference>
<name>A0ABV0NI29_9TELE</name>
<gene>
    <name evidence="1" type="ORF">GOODEAATRI_002898</name>
</gene>
<evidence type="ECO:0000313" key="1">
    <source>
        <dbReference type="EMBL" id="MEQ2170696.1"/>
    </source>
</evidence>
<reference evidence="1 2" key="1">
    <citation type="submission" date="2021-06" db="EMBL/GenBank/DDBJ databases">
        <authorList>
            <person name="Palmer J.M."/>
        </authorList>
    </citation>
    <scope>NUCLEOTIDE SEQUENCE [LARGE SCALE GENOMIC DNA]</scope>
    <source>
        <strain evidence="1 2">GA_2019</strain>
        <tissue evidence="1">Muscle</tissue>
    </source>
</reference>
<organism evidence="1 2">
    <name type="scientific">Goodea atripinnis</name>
    <dbReference type="NCBI Taxonomy" id="208336"/>
    <lineage>
        <taxon>Eukaryota</taxon>
        <taxon>Metazoa</taxon>
        <taxon>Chordata</taxon>
        <taxon>Craniata</taxon>
        <taxon>Vertebrata</taxon>
        <taxon>Euteleostomi</taxon>
        <taxon>Actinopterygii</taxon>
        <taxon>Neopterygii</taxon>
        <taxon>Teleostei</taxon>
        <taxon>Neoteleostei</taxon>
        <taxon>Acanthomorphata</taxon>
        <taxon>Ovalentaria</taxon>
        <taxon>Atherinomorphae</taxon>
        <taxon>Cyprinodontiformes</taxon>
        <taxon>Goodeidae</taxon>
        <taxon>Goodea</taxon>
    </lineage>
</organism>